<dbReference type="PRINTS" id="PR00368">
    <property type="entry name" value="FADPNR"/>
</dbReference>
<dbReference type="InterPro" id="IPR036188">
    <property type="entry name" value="FAD/NAD-bd_sf"/>
</dbReference>
<comment type="caution">
    <text evidence="7">The sequence shown here is derived from an EMBL/GenBank/DDBJ whole genome shotgun (WGS) entry which is preliminary data.</text>
</comment>
<evidence type="ECO:0000256" key="5">
    <source>
        <dbReference type="ARBA" id="ARBA00023002"/>
    </source>
</evidence>
<evidence type="ECO:0000256" key="1">
    <source>
        <dbReference type="ARBA" id="ARBA00001974"/>
    </source>
</evidence>
<evidence type="ECO:0000313" key="7">
    <source>
        <dbReference type="EMBL" id="TGL06320.1"/>
    </source>
</evidence>
<keyword evidence="3" id="KW-0285">Flavoprotein</keyword>
<evidence type="ECO:0000313" key="8">
    <source>
        <dbReference type="Proteomes" id="UP000297465"/>
    </source>
</evidence>
<dbReference type="InterPro" id="IPR023753">
    <property type="entry name" value="FAD/NAD-binding_dom"/>
</dbReference>
<reference evidence="8" key="1">
    <citation type="journal article" date="2019" name="PLoS Negl. Trop. Dis.">
        <title>Revisiting the worldwide diversity of Leptospira species in the environment.</title>
        <authorList>
            <person name="Vincent A.T."/>
            <person name="Schiettekatte O."/>
            <person name="Bourhy P."/>
            <person name="Veyrier F.J."/>
            <person name="Picardeau M."/>
        </authorList>
    </citation>
    <scope>NUCLEOTIDE SEQUENCE [LARGE SCALE GENOMIC DNA]</scope>
    <source>
        <strain evidence="8">201800278</strain>
    </source>
</reference>
<dbReference type="PANTHER" id="PTHR42913">
    <property type="entry name" value="APOPTOSIS-INDUCING FACTOR 1"/>
    <property type="match status" value="1"/>
</dbReference>
<dbReference type="PRINTS" id="PR00469">
    <property type="entry name" value="PNDRDTASEII"/>
</dbReference>
<gene>
    <name evidence="7" type="ORF">EHQ31_06410</name>
</gene>
<dbReference type="Pfam" id="PF07992">
    <property type="entry name" value="Pyr_redox_2"/>
    <property type="match status" value="1"/>
</dbReference>
<name>A0ABY2LYV2_9LEPT</name>
<accession>A0ABY2LYV2</accession>
<keyword evidence="8" id="KW-1185">Reference proteome</keyword>
<keyword evidence="4" id="KW-0274">FAD</keyword>
<dbReference type="InterPro" id="IPR051169">
    <property type="entry name" value="NADH-Q_oxidoreductase"/>
</dbReference>
<evidence type="ECO:0000256" key="3">
    <source>
        <dbReference type="ARBA" id="ARBA00022630"/>
    </source>
</evidence>
<dbReference type="RefSeq" id="WP_135570623.1">
    <property type="nucleotide sequence ID" value="NZ_RQFN01000011.1"/>
</dbReference>
<sequence length="390" mass="44234">MKPKILILGAGYAGILAANRLAKQTKDAEIQIVSESTEFKERIRFHEFASKGFDKKVKIKDLLRTGINFLQAKVKQISPYENSIEIENSSQCLRYDYLVVALGSSQIHQIHNEENSIQSSESVSEFIKKYNQKEIQKLCIIGGGLTGIEMASEWKYFHPNTSVSVIDKNELGSTFSKKGKTYLRTYLLKNGIQVFDKTKIYMISEKEITLEDKNKLTFDCIINCSGFKSSNLAKEAGFSTNAQNQIYVDPYLRSLTFQNVFVAGDSAYLENSILRMGCVTALPMGAYIADQIAKMIRGKKVSPFSFQFVGRCVSLGRKEGLIQLTYGNDKPKEWILTGKWGAVIKELVNRFTIFSLLMEKLLPFRFYFWPKGNPIQQKEIVLPKTMFIGT</sequence>
<evidence type="ECO:0000256" key="4">
    <source>
        <dbReference type="ARBA" id="ARBA00022827"/>
    </source>
</evidence>
<comment type="cofactor">
    <cofactor evidence="1">
        <name>FAD</name>
        <dbReference type="ChEBI" id="CHEBI:57692"/>
    </cofactor>
</comment>
<dbReference type="PANTHER" id="PTHR42913:SF3">
    <property type="entry name" value="64 KDA MITOCHONDRIAL NADH DEHYDROGENASE (EUROFUNG)"/>
    <property type="match status" value="1"/>
</dbReference>
<evidence type="ECO:0000256" key="2">
    <source>
        <dbReference type="ARBA" id="ARBA00005272"/>
    </source>
</evidence>
<dbReference type="Proteomes" id="UP000297465">
    <property type="component" value="Unassembled WGS sequence"/>
</dbReference>
<evidence type="ECO:0000259" key="6">
    <source>
        <dbReference type="Pfam" id="PF07992"/>
    </source>
</evidence>
<dbReference type="EMBL" id="RQFO01000004">
    <property type="protein sequence ID" value="TGL06320.1"/>
    <property type="molecule type" value="Genomic_DNA"/>
</dbReference>
<feature type="domain" description="FAD/NAD(P)-binding" evidence="6">
    <location>
        <begin position="4"/>
        <end position="270"/>
    </location>
</feature>
<comment type="similarity">
    <text evidence="2">Belongs to the NADH dehydrogenase family.</text>
</comment>
<dbReference type="SUPFAM" id="SSF51905">
    <property type="entry name" value="FAD/NAD(P)-binding domain"/>
    <property type="match status" value="1"/>
</dbReference>
<proteinExistence type="inferred from homology"/>
<dbReference type="Gene3D" id="3.50.50.100">
    <property type="match status" value="1"/>
</dbReference>
<protein>
    <submittedName>
        <fullName evidence="7">NADH-quinone oxidoreductase subunit D</fullName>
    </submittedName>
</protein>
<organism evidence="7 8">
    <name type="scientific">Leptospira montravelensis</name>
    <dbReference type="NCBI Taxonomy" id="2484961"/>
    <lineage>
        <taxon>Bacteria</taxon>
        <taxon>Pseudomonadati</taxon>
        <taxon>Spirochaetota</taxon>
        <taxon>Spirochaetia</taxon>
        <taxon>Leptospirales</taxon>
        <taxon>Leptospiraceae</taxon>
        <taxon>Leptospira</taxon>
    </lineage>
</organism>
<keyword evidence="5" id="KW-0560">Oxidoreductase</keyword>